<keyword evidence="6" id="KW-0653">Protein transport</keyword>
<dbReference type="InterPro" id="IPR038495">
    <property type="entry name" value="ATPase_E_C"/>
</dbReference>
<keyword evidence="5" id="KW-1005">Bacterial flagellum biogenesis</keyword>
<evidence type="ECO:0000256" key="5">
    <source>
        <dbReference type="ARBA" id="ARBA00022795"/>
    </source>
</evidence>
<dbReference type="InterPro" id="IPR018035">
    <property type="entry name" value="Flagellar_FliH/T3SS_HrpE"/>
</dbReference>
<keyword evidence="11" id="KW-1185">Reference proteome</keyword>
<dbReference type="Gene3D" id="3.30.2320.30">
    <property type="entry name" value="ATP synthase, E subunit, C-terminal"/>
    <property type="match status" value="1"/>
</dbReference>
<feature type="coiled-coil region" evidence="8">
    <location>
        <begin position="28"/>
        <end position="62"/>
    </location>
</feature>
<evidence type="ECO:0000259" key="9">
    <source>
        <dbReference type="Pfam" id="PF02108"/>
    </source>
</evidence>
<accession>A0ABS5ZEC1</accession>
<dbReference type="PANTHER" id="PTHR34982:SF1">
    <property type="entry name" value="FLAGELLAR ASSEMBLY PROTEIN FLIH"/>
    <property type="match status" value="1"/>
</dbReference>
<evidence type="ECO:0000256" key="6">
    <source>
        <dbReference type="ARBA" id="ARBA00022927"/>
    </source>
</evidence>
<dbReference type="Pfam" id="PF02108">
    <property type="entry name" value="FliH"/>
    <property type="match status" value="1"/>
</dbReference>
<keyword evidence="7" id="KW-1006">Bacterial flagellum protein export</keyword>
<evidence type="ECO:0000256" key="7">
    <source>
        <dbReference type="ARBA" id="ARBA00023225"/>
    </source>
</evidence>
<dbReference type="SUPFAM" id="SSF160527">
    <property type="entry name" value="V-type ATPase subunit E-like"/>
    <property type="match status" value="1"/>
</dbReference>
<evidence type="ECO:0000313" key="10">
    <source>
        <dbReference type="EMBL" id="MBU2711661.1"/>
    </source>
</evidence>
<evidence type="ECO:0000256" key="2">
    <source>
        <dbReference type="ARBA" id="ARBA00006602"/>
    </source>
</evidence>
<dbReference type="PANTHER" id="PTHR34982">
    <property type="entry name" value="YOP PROTEINS TRANSLOCATION PROTEIN L"/>
    <property type="match status" value="1"/>
</dbReference>
<name>A0ABS5ZEC1_9GAMM</name>
<gene>
    <name evidence="10" type="ORF">KCG35_11380</name>
</gene>
<reference evidence="10 11" key="1">
    <citation type="submission" date="2021-04" db="EMBL/GenBank/DDBJ databases">
        <authorList>
            <person name="Pira H."/>
            <person name="Risdian C."/>
            <person name="Wink J."/>
        </authorList>
    </citation>
    <scope>NUCLEOTIDE SEQUENCE [LARGE SCALE GENOMIC DNA]</scope>
    <source>
        <strain evidence="10 11">WH53</strain>
    </source>
</reference>
<feature type="domain" description="Flagellar assembly protein FliH/Type III secretion system HrpE" evidence="9">
    <location>
        <begin position="137"/>
        <end position="222"/>
    </location>
</feature>
<evidence type="ECO:0000256" key="4">
    <source>
        <dbReference type="ARBA" id="ARBA00022448"/>
    </source>
</evidence>
<proteinExistence type="inferred from homology"/>
<organism evidence="10 11">
    <name type="scientific">Zooshikella harenae</name>
    <dbReference type="NCBI Taxonomy" id="2827238"/>
    <lineage>
        <taxon>Bacteria</taxon>
        <taxon>Pseudomonadati</taxon>
        <taxon>Pseudomonadota</taxon>
        <taxon>Gammaproteobacteria</taxon>
        <taxon>Oceanospirillales</taxon>
        <taxon>Zooshikellaceae</taxon>
        <taxon>Zooshikella</taxon>
    </lineage>
</organism>
<comment type="function">
    <text evidence="1">Needed for flagellar regrowth and assembly.</text>
</comment>
<evidence type="ECO:0000256" key="1">
    <source>
        <dbReference type="ARBA" id="ARBA00003041"/>
    </source>
</evidence>
<protein>
    <recommendedName>
        <fullName evidence="3">Flagellar assembly protein FliH</fullName>
    </recommendedName>
</protein>
<evidence type="ECO:0000256" key="3">
    <source>
        <dbReference type="ARBA" id="ARBA00016507"/>
    </source>
</evidence>
<evidence type="ECO:0000313" key="11">
    <source>
        <dbReference type="Proteomes" id="UP000690515"/>
    </source>
</evidence>
<dbReference type="Proteomes" id="UP000690515">
    <property type="component" value="Unassembled WGS sequence"/>
</dbReference>
<dbReference type="RefSeq" id="WP_215819820.1">
    <property type="nucleotide sequence ID" value="NZ_JAGSOY010000023.1"/>
</dbReference>
<dbReference type="EMBL" id="JAGSOY010000023">
    <property type="protein sequence ID" value="MBU2711661.1"/>
    <property type="molecule type" value="Genomic_DNA"/>
</dbReference>
<dbReference type="InterPro" id="IPR051472">
    <property type="entry name" value="T3SS_Stator/FliH"/>
</dbReference>
<comment type="similarity">
    <text evidence="2">Belongs to the FliH family.</text>
</comment>
<keyword evidence="8" id="KW-0175">Coiled coil</keyword>
<evidence type="ECO:0000256" key="8">
    <source>
        <dbReference type="SAM" id="Coils"/>
    </source>
</evidence>
<keyword evidence="4" id="KW-0813">Transport</keyword>
<sequence>MTKIIRDEVIKKLDSDKYELLDNKQISLADHNKKISELNKFVDQLKNENTILHNKLSDLQKELSESSANHYQSAKQEGYKAGFNEGLEKSKQEFTDLNDTLSECCILFKDKMLKDIENHKYALFTMLQFSLSKILGKAYSKSETIVSLITEAVETVDSQHELIVYLHKYDYNRVKHYSSEIQAKVKPIKLSFATDDSLKTGGCILKSQYQGWDAQLSNQLTNLLESISFLFNDK</sequence>
<comment type="caution">
    <text evidence="10">The sequence shown here is derived from an EMBL/GenBank/DDBJ whole genome shotgun (WGS) entry which is preliminary data.</text>
</comment>